<evidence type="ECO:0000256" key="1">
    <source>
        <dbReference type="SAM" id="MobiDB-lite"/>
    </source>
</evidence>
<protein>
    <submittedName>
        <fullName evidence="2">Uncharacterized protein</fullName>
    </submittedName>
</protein>
<keyword evidence="3" id="KW-1185">Reference proteome</keyword>
<reference evidence="2" key="1">
    <citation type="submission" date="2023-07" db="EMBL/GenBank/DDBJ databases">
        <title>draft genome sequence of fig (Ficus carica).</title>
        <authorList>
            <person name="Takahashi T."/>
            <person name="Nishimura K."/>
        </authorList>
    </citation>
    <scope>NUCLEOTIDE SEQUENCE</scope>
</reference>
<name>A0AA88AMA9_FICCA</name>
<organism evidence="2 3">
    <name type="scientific">Ficus carica</name>
    <name type="common">Common fig</name>
    <dbReference type="NCBI Taxonomy" id="3494"/>
    <lineage>
        <taxon>Eukaryota</taxon>
        <taxon>Viridiplantae</taxon>
        <taxon>Streptophyta</taxon>
        <taxon>Embryophyta</taxon>
        <taxon>Tracheophyta</taxon>
        <taxon>Spermatophyta</taxon>
        <taxon>Magnoliopsida</taxon>
        <taxon>eudicotyledons</taxon>
        <taxon>Gunneridae</taxon>
        <taxon>Pentapetalae</taxon>
        <taxon>rosids</taxon>
        <taxon>fabids</taxon>
        <taxon>Rosales</taxon>
        <taxon>Moraceae</taxon>
        <taxon>Ficeae</taxon>
        <taxon>Ficus</taxon>
    </lineage>
</organism>
<dbReference type="EMBL" id="BTGU01000055">
    <property type="protein sequence ID" value="GMN55175.1"/>
    <property type="molecule type" value="Genomic_DNA"/>
</dbReference>
<gene>
    <name evidence="2" type="ORF">TIFTF001_024299</name>
</gene>
<comment type="caution">
    <text evidence="2">The sequence shown here is derived from an EMBL/GenBank/DDBJ whole genome shotgun (WGS) entry which is preliminary data.</text>
</comment>
<feature type="region of interest" description="Disordered" evidence="1">
    <location>
        <begin position="42"/>
        <end position="106"/>
    </location>
</feature>
<dbReference type="AlphaFoldDB" id="A0AA88AMA9"/>
<dbReference type="Proteomes" id="UP001187192">
    <property type="component" value="Unassembled WGS sequence"/>
</dbReference>
<sequence length="160" mass="17873">MVRSFGWLKKRDKERVGQASIERLGDLNVAQVIAGFRPTDRAKGGLRLFSQPPDHPAPQQPKRSGKRNLANMILSRLIPKSKYKKRNTTNTDPLPPPGVPATFKPNWRLNPDTGYYECVDEEFDDSDESEGDYIPELDGERVDHEAVDVANAKGNAETGV</sequence>
<evidence type="ECO:0000313" key="3">
    <source>
        <dbReference type="Proteomes" id="UP001187192"/>
    </source>
</evidence>
<evidence type="ECO:0000313" key="2">
    <source>
        <dbReference type="EMBL" id="GMN55175.1"/>
    </source>
</evidence>
<proteinExistence type="predicted"/>
<accession>A0AA88AMA9</accession>